<reference evidence="2" key="1">
    <citation type="submission" date="2014-05" db="EMBL/GenBank/DDBJ databases">
        <authorList>
            <person name="Horn Fabian"/>
        </authorList>
    </citation>
    <scope>NUCLEOTIDE SEQUENCE</scope>
</reference>
<feature type="compositionally biased region" description="Polar residues" evidence="1">
    <location>
        <begin position="45"/>
        <end position="54"/>
    </location>
</feature>
<accession>A0A061ABD9</accession>
<dbReference type="HOGENOM" id="CLU_3048481_0_0_11"/>
<feature type="region of interest" description="Disordered" evidence="1">
    <location>
        <begin position="1"/>
        <end position="54"/>
    </location>
</feature>
<dbReference type="PATRIC" id="fig|576784.4.peg.10021"/>
<protein>
    <submittedName>
        <fullName evidence="2">Uncharacterized protein</fullName>
    </submittedName>
</protein>
<dbReference type="EMBL" id="LK022848">
    <property type="protein sequence ID" value="CDR17776.1"/>
    <property type="molecule type" value="Genomic_DNA"/>
</dbReference>
<name>A0A061ABD9_9ACTN</name>
<gene>
    <name evidence="2" type="ORF">SIRAN9750</name>
</gene>
<organism evidence="2">
    <name type="scientific">Streptomyces iranensis</name>
    <dbReference type="NCBI Taxonomy" id="576784"/>
    <lineage>
        <taxon>Bacteria</taxon>
        <taxon>Bacillati</taxon>
        <taxon>Actinomycetota</taxon>
        <taxon>Actinomycetes</taxon>
        <taxon>Kitasatosporales</taxon>
        <taxon>Streptomycetaceae</taxon>
        <taxon>Streptomyces</taxon>
        <taxon>Streptomyces violaceusniger group</taxon>
    </lineage>
</organism>
<proteinExistence type="predicted"/>
<sequence>MLIGTSTAPARAAPSQASRYSGRLGRKIPTEPPGVAPADIRPRATSVTAASSAP</sequence>
<evidence type="ECO:0000256" key="1">
    <source>
        <dbReference type="SAM" id="MobiDB-lite"/>
    </source>
</evidence>
<evidence type="ECO:0000313" key="2">
    <source>
        <dbReference type="EMBL" id="CDR17776.1"/>
    </source>
</evidence>
<dbReference type="AlphaFoldDB" id="A0A061ABD9"/>
<feature type="compositionally biased region" description="Low complexity" evidence="1">
    <location>
        <begin position="1"/>
        <end position="19"/>
    </location>
</feature>